<evidence type="ECO:0000313" key="3">
    <source>
        <dbReference type="Proteomes" id="UP001200022"/>
    </source>
</evidence>
<dbReference type="Pfam" id="PF00534">
    <property type="entry name" value="Glycos_transf_1"/>
    <property type="match status" value="1"/>
</dbReference>
<organism evidence="2 3">
    <name type="scientific">Flaviramulus multivorans</name>
    <dbReference type="NCBI Taxonomy" id="1304750"/>
    <lineage>
        <taxon>Bacteria</taxon>
        <taxon>Pseudomonadati</taxon>
        <taxon>Bacteroidota</taxon>
        <taxon>Flavobacteriia</taxon>
        <taxon>Flavobacteriales</taxon>
        <taxon>Flavobacteriaceae</taxon>
        <taxon>Flaviramulus</taxon>
    </lineage>
</organism>
<dbReference type="PANTHER" id="PTHR12526:SF630">
    <property type="entry name" value="GLYCOSYLTRANSFERASE"/>
    <property type="match status" value="1"/>
</dbReference>
<dbReference type="PANTHER" id="PTHR12526">
    <property type="entry name" value="GLYCOSYLTRANSFERASE"/>
    <property type="match status" value="1"/>
</dbReference>
<proteinExistence type="predicted"/>
<dbReference type="CDD" id="cd03820">
    <property type="entry name" value="GT4_AmsD-like"/>
    <property type="match status" value="1"/>
</dbReference>
<dbReference type="SUPFAM" id="SSF53756">
    <property type="entry name" value="UDP-Glycosyltransferase/glycogen phosphorylase"/>
    <property type="match status" value="1"/>
</dbReference>
<dbReference type="Gene3D" id="3.40.50.2000">
    <property type="entry name" value="Glycogen Phosphorylase B"/>
    <property type="match status" value="2"/>
</dbReference>
<protein>
    <submittedName>
        <fullName evidence="2">Glycosyltransferase family 4 protein</fullName>
    </submittedName>
</protein>
<dbReference type="EMBL" id="JAKKDV010000003">
    <property type="protein sequence ID" value="MCF7560775.1"/>
    <property type="molecule type" value="Genomic_DNA"/>
</dbReference>
<feature type="domain" description="Glycosyl transferase family 1" evidence="1">
    <location>
        <begin position="186"/>
        <end position="349"/>
    </location>
</feature>
<accession>A0ABS9IJK3</accession>
<reference evidence="2 3" key="1">
    <citation type="submission" date="2022-01" db="EMBL/GenBank/DDBJ databases">
        <title>Draft genome sequence of Sabulilitoribacter multivorans KCTC 32326.</title>
        <authorList>
            <person name="Oh J.-S."/>
        </authorList>
    </citation>
    <scope>NUCLEOTIDE SEQUENCE [LARGE SCALE GENOMIC DNA]</scope>
    <source>
        <strain evidence="2 3">M-M16</strain>
    </source>
</reference>
<dbReference type="RefSeq" id="WP_237231454.1">
    <property type="nucleotide sequence ID" value="NZ_JAKKDV010000003.1"/>
</dbReference>
<dbReference type="Proteomes" id="UP001200022">
    <property type="component" value="Unassembled WGS sequence"/>
</dbReference>
<gene>
    <name evidence="2" type="ORF">L3X39_09000</name>
</gene>
<comment type="caution">
    <text evidence="2">The sequence shown here is derived from an EMBL/GenBank/DDBJ whole genome shotgun (WGS) entry which is preliminary data.</text>
</comment>
<dbReference type="InterPro" id="IPR001296">
    <property type="entry name" value="Glyco_trans_1"/>
</dbReference>
<keyword evidence="3" id="KW-1185">Reference proteome</keyword>
<evidence type="ECO:0000259" key="1">
    <source>
        <dbReference type="Pfam" id="PF00534"/>
    </source>
</evidence>
<evidence type="ECO:0000313" key="2">
    <source>
        <dbReference type="EMBL" id="MCF7560775.1"/>
    </source>
</evidence>
<name>A0ABS9IJK3_9FLAO</name>
<sequence length="377" mass="43400">MKIVFIIDQVYLHGGIERVLSIKANYLSQLDYNQISIITTEQRNKKPCYTFNNNIIFKDLKINYCRSKSYFHPLNLLKSIKHIFRLKKTIKNINPDVVVVCSHSSDTYFVPFINKSIPKIKEFHYSKSIEENKRNKHGITLKKLFFSFTDYVEKKYDKIIILNPDESKYYKSNNTIVIPNPLTFFPEKVSNLNSKIIISAGRIAPVKGYDKLIDIWANASKKLPEWELHIYGDGNSIYLKQLRDKIGALNLQDTLSLKGSTDNIEAKMLNASIYVMTSHNECFPLVLLEAQACGLPIISFDCPHGPRNIINKDNGLLIPVSDIHLFANKLVELASESKELQIMGENARKNAYNYSVDKIMAMWLNMFKDLVSNKDNF</sequence>